<evidence type="ECO:0000256" key="1">
    <source>
        <dbReference type="ARBA" id="ARBA00003283"/>
    </source>
</evidence>
<reference evidence="9 10" key="1">
    <citation type="submission" date="2018-02" db="EMBL/GenBank/DDBJ databases">
        <title>Genomic Encyclopedia of Archaeal and Bacterial Type Strains, Phase II (KMG-II): from individual species to whole genera.</title>
        <authorList>
            <person name="Goeker M."/>
        </authorList>
    </citation>
    <scope>NUCLEOTIDE SEQUENCE [LARGE SCALE GENOMIC DNA]</scope>
    <source>
        <strain evidence="9 10">DSM 3808</strain>
    </source>
</reference>
<dbReference type="Gene3D" id="1.10.443.10">
    <property type="entry name" value="Intergrase catalytic core"/>
    <property type="match status" value="1"/>
</dbReference>
<sequence length="354" mass="41908">MPAYYEEKTKTWYCKFYYQDYTGAKKQKKKRGFKLQRDAKEWERSFLEKQQGSPDMLFSDFVTLYLEEMSPRLKEFTVINKRYVINLKLIPTFGNLPLKEIKSQTVLKWQNSMMQYRDNKGKPYSQTYLNCMNRELSAIFNYAVKFYGLKENPCKKTGGMGKQRAKEMEFWTLEEFKKFIDAVKNPQAKMAFKILYWTGIRSGEMFALTADDIDFSTNTMKISKTMHRVNKRTLVTPPKTDNSNRYVQLSQSLADQFKEYIMMYYSMSGNDHLFPFTKFILYNERNKACAISGVKRIRIHDLRHSHVSLLIDMGYSSHIIAERIGDTVQMVDRTYGHLYPNRHKEMADMLNSLI</sequence>
<protein>
    <submittedName>
        <fullName evidence="9">Integrase</fullName>
    </submittedName>
</protein>
<dbReference type="PANTHER" id="PTHR30629">
    <property type="entry name" value="PROPHAGE INTEGRASE"/>
    <property type="match status" value="1"/>
</dbReference>
<feature type="domain" description="Tyr recombinase" evidence="7">
    <location>
        <begin position="166"/>
        <end position="348"/>
    </location>
</feature>
<dbReference type="GO" id="GO:0006310">
    <property type="term" value="P:DNA recombination"/>
    <property type="evidence" value="ECO:0007669"/>
    <property type="project" value="UniProtKB-KW"/>
</dbReference>
<keyword evidence="4 6" id="KW-0238">DNA-binding</keyword>
<dbReference type="OrthoDB" id="9766545at2"/>
<dbReference type="Pfam" id="PF14659">
    <property type="entry name" value="Phage_int_SAM_3"/>
    <property type="match status" value="1"/>
</dbReference>
<evidence type="ECO:0000256" key="5">
    <source>
        <dbReference type="ARBA" id="ARBA00023172"/>
    </source>
</evidence>
<dbReference type="GO" id="GO:0003677">
    <property type="term" value="F:DNA binding"/>
    <property type="evidence" value="ECO:0007669"/>
    <property type="project" value="UniProtKB-UniRule"/>
</dbReference>
<organism evidence="9 10">
    <name type="scientific">Lacrimispora xylanisolvens</name>
    <dbReference type="NCBI Taxonomy" id="384636"/>
    <lineage>
        <taxon>Bacteria</taxon>
        <taxon>Bacillati</taxon>
        <taxon>Bacillota</taxon>
        <taxon>Clostridia</taxon>
        <taxon>Lachnospirales</taxon>
        <taxon>Lachnospiraceae</taxon>
        <taxon>Lacrimispora</taxon>
    </lineage>
</organism>
<comment type="caution">
    <text evidence="9">The sequence shown here is derived from an EMBL/GenBank/DDBJ whole genome shotgun (WGS) entry which is preliminary data.</text>
</comment>
<keyword evidence="10" id="KW-1185">Reference proteome</keyword>
<dbReference type="InterPro" id="IPR011010">
    <property type="entry name" value="DNA_brk_join_enz"/>
</dbReference>
<evidence type="ECO:0000256" key="3">
    <source>
        <dbReference type="ARBA" id="ARBA00022908"/>
    </source>
</evidence>
<name>A0A2S6HQM8_9FIRM</name>
<evidence type="ECO:0000256" key="4">
    <source>
        <dbReference type="ARBA" id="ARBA00023125"/>
    </source>
</evidence>
<feature type="domain" description="Core-binding (CB)" evidence="8">
    <location>
        <begin position="56"/>
        <end position="144"/>
    </location>
</feature>
<dbReference type="InterPro" id="IPR004107">
    <property type="entry name" value="Integrase_SAM-like_N"/>
</dbReference>
<dbReference type="PROSITE" id="PS51898">
    <property type="entry name" value="TYR_RECOMBINASE"/>
    <property type="match status" value="1"/>
</dbReference>
<gene>
    <name evidence="9" type="ORF">BXY41_108111</name>
</gene>
<dbReference type="EMBL" id="PTJA01000008">
    <property type="protein sequence ID" value="PPK79886.1"/>
    <property type="molecule type" value="Genomic_DNA"/>
</dbReference>
<dbReference type="InterPro" id="IPR013762">
    <property type="entry name" value="Integrase-like_cat_sf"/>
</dbReference>
<dbReference type="PANTHER" id="PTHR30629:SF2">
    <property type="entry name" value="PROPHAGE INTEGRASE INTS-RELATED"/>
    <property type="match status" value="1"/>
</dbReference>
<dbReference type="InterPro" id="IPR044068">
    <property type="entry name" value="CB"/>
</dbReference>
<keyword evidence="3" id="KW-0229">DNA integration</keyword>
<dbReference type="InterPro" id="IPR028259">
    <property type="entry name" value="AP2-like_int_N"/>
</dbReference>
<evidence type="ECO:0000259" key="7">
    <source>
        <dbReference type="PROSITE" id="PS51898"/>
    </source>
</evidence>
<dbReference type="CDD" id="cd01189">
    <property type="entry name" value="INT_ICEBs1_C_like"/>
    <property type="match status" value="1"/>
</dbReference>
<dbReference type="AlphaFoldDB" id="A0A2S6HQM8"/>
<dbReference type="SUPFAM" id="SSF56349">
    <property type="entry name" value="DNA breaking-rejoining enzymes"/>
    <property type="match status" value="1"/>
</dbReference>
<dbReference type="Pfam" id="PF14657">
    <property type="entry name" value="Arm-DNA-bind_4"/>
    <property type="match status" value="1"/>
</dbReference>
<dbReference type="InterPro" id="IPR010998">
    <property type="entry name" value="Integrase_recombinase_N"/>
</dbReference>
<dbReference type="RefSeq" id="WP_104437786.1">
    <property type="nucleotide sequence ID" value="NZ_PTJA01000008.1"/>
</dbReference>
<accession>A0A2S6HQM8</accession>
<dbReference type="GO" id="GO:0015074">
    <property type="term" value="P:DNA integration"/>
    <property type="evidence" value="ECO:0007669"/>
    <property type="project" value="UniProtKB-KW"/>
</dbReference>
<evidence type="ECO:0000259" key="8">
    <source>
        <dbReference type="PROSITE" id="PS51900"/>
    </source>
</evidence>
<comment type="similarity">
    <text evidence="2">Belongs to the 'phage' integrase family.</text>
</comment>
<comment type="function">
    <text evidence="1">Site-specific tyrosine recombinase, which acts by catalyzing the cutting and rejoining of the recombining DNA molecules.</text>
</comment>
<dbReference type="Proteomes" id="UP000237749">
    <property type="component" value="Unassembled WGS sequence"/>
</dbReference>
<keyword evidence="5" id="KW-0233">DNA recombination</keyword>
<evidence type="ECO:0000313" key="10">
    <source>
        <dbReference type="Proteomes" id="UP000237749"/>
    </source>
</evidence>
<dbReference type="InterPro" id="IPR050808">
    <property type="entry name" value="Phage_Integrase"/>
</dbReference>
<dbReference type="InterPro" id="IPR002104">
    <property type="entry name" value="Integrase_catalytic"/>
</dbReference>
<dbReference type="Gene3D" id="1.10.150.130">
    <property type="match status" value="1"/>
</dbReference>
<dbReference type="Pfam" id="PF00589">
    <property type="entry name" value="Phage_integrase"/>
    <property type="match status" value="1"/>
</dbReference>
<dbReference type="PROSITE" id="PS51900">
    <property type="entry name" value="CB"/>
    <property type="match status" value="1"/>
</dbReference>
<evidence type="ECO:0000256" key="2">
    <source>
        <dbReference type="ARBA" id="ARBA00008857"/>
    </source>
</evidence>
<evidence type="ECO:0000256" key="6">
    <source>
        <dbReference type="PROSITE-ProRule" id="PRU01248"/>
    </source>
</evidence>
<evidence type="ECO:0000313" key="9">
    <source>
        <dbReference type="EMBL" id="PPK79886.1"/>
    </source>
</evidence>
<proteinExistence type="inferred from homology"/>